<dbReference type="InterPro" id="IPR003451">
    <property type="entry name" value="LytB/IspH"/>
</dbReference>
<evidence type="ECO:0000313" key="6">
    <source>
        <dbReference type="EMBL" id="GAB1251591.1"/>
    </source>
</evidence>
<evidence type="ECO:0000313" key="7">
    <source>
        <dbReference type="Proteomes" id="UP001628220"/>
    </source>
</evidence>
<reference evidence="6 7" key="1">
    <citation type="journal article" date="2025" name="Int. J. Syst. Evol. Microbiol.">
        <title>Desulfovibrio falkowii sp. nov., Porphyromonas miyakawae sp. nov., Mediterraneibacter flintii sp. nov. and Owariibacterium komagatae gen. nov., sp. nov., isolated from human faeces.</title>
        <authorList>
            <person name="Hamaguchi T."/>
            <person name="Ohara M."/>
            <person name="Hisatomi A."/>
            <person name="Sekiguchi K."/>
            <person name="Takeda J.I."/>
            <person name="Ueyama J."/>
            <person name="Ito M."/>
            <person name="Nishiwaki H."/>
            <person name="Ogi T."/>
            <person name="Hirayama M."/>
            <person name="Ohkuma M."/>
            <person name="Sakamoto M."/>
            <person name="Ohno K."/>
        </authorList>
    </citation>
    <scope>NUCLEOTIDE SEQUENCE [LARGE SCALE GENOMIC DNA]</scope>
    <source>
        <strain evidence="6 7">13CB11C</strain>
    </source>
</reference>
<organism evidence="6 7">
    <name type="scientific">Porphyromonas miyakawae</name>
    <dbReference type="NCBI Taxonomy" id="3137470"/>
    <lineage>
        <taxon>Bacteria</taxon>
        <taxon>Pseudomonadati</taxon>
        <taxon>Bacteroidota</taxon>
        <taxon>Bacteroidia</taxon>
        <taxon>Bacteroidales</taxon>
        <taxon>Porphyromonadaceae</taxon>
        <taxon>Porphyromonas</taxon>
    </lineage>
</organism>
<comment type="cofactor">
    <cofactor evidence="1">
        <name>[4Fe-4S] cluster</name>
        <dbReference type="ChEBI" id="CHEBI:49883"/>
    </cofactor>
</comment>
<evidence type="ECO:0000256" key="1">
    <source>
        <dbReference type="ARBA" id="ARBA00001966"/>
    </source>
</evidence>
<accession>A0ABQ0E1Q3</accession>
<name>A0ABQ0E1Q3_9PORP</name>
<keyword evidence="5" id="KW-0411">Iron-sulfur</keyword>
<dbReference type="NCBIfam" id="NF002187">
    <property type="entry name" value="PRK01045.1-1"/>
    <property type="match status" value="1"/>
</dbReference>
<gene>
    <name evidence="6" type="ORF">Tsumi_06950</name>
</gene>
<comment type="caution">
    <text evidence="6">The sequence shown here is derived from an EMBL/GenBank/DDBJ whole genome shotgun (WGS) entry which is preliminary data.</text>
</comment>
<keyword evidence="7" id="KW-1185">Reference proteome</keyword>
<keyword evidence="4" id="KW-0408">Iron</keyword>
<keyword evidence="3" id="KW-0479">Metal-binding</keyword>
<evidence type="ECO:0000256" key="5">
    <source>
        <dbReference type="ARBA" id="ARBA00023014"/>
    </source>
</evidence>
<dbReference type="Proteomes" id="UP001628220">
    <property type="component" value="Unassembled WGS sequence"/>
</dbReference>
<sequence length="295" mass="33006">MVTIEIDEQSGFCFGVVNAIRKAEDEVNRAPDLYCLGDIVHNTGEVQRLEQKGMTTIDYEQLYALPPGKRVLFRAHGEPPEVYLMAAEKGLKIIDATCPVVLKLQRFIREIYQAHKGEEWQIVIFGKPGHAEVNGLVGQTDGTAIVVPSIEQARKLDFMKPIELLSQTTMPLDTFGDLVDYIKNNIAQGVPFFYHDTICRSVALRIPGIRTFASQHSRIFFVAGRKSSNGHMLFTQCKAVNPQSYFLSDLSELTRDMLPESKDVNETIGICGATSSPRSQMEALETAIRKLLRMP</sequence>
<dbReference type="PANTHER" id="PTHR30426">
    <property type="entry name" value="4-HYDROXY-3-METHYLBUT-2-ENYL DIPHOSPHATE REDUCTASE"/>
    <property type="match status" value="1"/>
</dbReference>
<evidence type="ECO:0000256" key="4">
    <source>
        <dbReference type="ARBA" id="ARBA00023004"/>
    </source>
</evidence>
<dbReference type="Pfam" id="PF02401">
    <property type="entry name" value="LYTB"/>
    <property type="match status" value="1"/>
</dbReference>
<dbReference type="CDD" id="cd13944">
    <property type="entry name" value="lytB_ispH"/>
    <property type="match status" value="1"/>
</dbReference>
<dbReference type="RefSeq" id="WP_411915396.1">
    <property type="nucleotide sequence ID" value="NZ_BAAFSF010000001.1"/>
</dbReference>
<dbReference type="PANTHER" id="PTHR30426:SF0">
    <property type="entry name" value="4-HYDROXY-3-METHYLBUT-2-ENYL DIPHOSPHATE REDUCTASE"/>
    <property type="match status" value="1"/>
</dbReference>
<protein>
    <submittedName>
        <fullName evidence="6">4-hydroxy-3-methylbut-2-enyl diphosphate reductase</fullName>
    </submittedName>
</protein>
<proteinExistence type="predicted"/>
<dbReference type="Gene3D" id="3.40.1010.20">
    <property type="entry name" value="4-hydroxy-3-methylbut-2-enyl diphosphate reductase, catalytic domain"/>
    <property type="match status" value="2"/>
</dbReference>
<evidence type="ECO:0000256" key="2">
    <source>
        <dbReference type="ARBA" id="ARBA00022485"/>
    </source>
</evidence>
<evidence type="ECO:0000256" key="3">
    <source>
        <dbReference type="ARBA" id="ARBA00022723"/>
    </source>
</evidence>
<dbReference type="Gene3D" id="3.40.50.11270">
    <property type="match status" value="1"/>
</dbReference>
<dbReference type="EMBL" id="BAAFSF010000001">
    <property type="protein sequence ID" value="GAB1251591.1"/>
    <property type="molecule type" value="Genomic_DNA"/>
</dbReference>
<keyword evidence="2" id="KW-0004">4Fe-4S</keyword>